<dbReference type="GO" id="GO:0003677">
    <property type="term" value="F:DNA binding"/>
    <property type="evidence" value="ECO:0007669"/>
    <property type="project" value="UniProtKB-KW"/>
</dbReference>
<dbReference type="InterPro" id="IPR036390">
    <property type="entry name" value="WH_DNA-bd_sf"/>
</dbReference>
<dbReference type="Gene3D" id="1.10.10.10">
    <property type="entry name" value="Winged helix-like DNA-binding domain superfamily/Winged helix DNA-binding domain"/>
    <property type="match status" value="1"/>
</dbReference>
<protein>
    <submittedName>
        <fullName evidence="5">Transcriptional regulator</fullName>
    </submittedName>
</protein>
<dbReference type="OrthoDB" id="763883at2"/>
<feature type="domain" description="HTH marR-type" evidence="4">
    <location>
        <begin position="1"/>
        <end position="149"/>
    </location>
</feature>
<dbReference type="STRING" id="400092.PKOR_10760"/>
<dbReference type="PANTHER" id="PTHR33164:SF43">
    <property type="entry name" value="HTH-TYPE TRANSCRIPTIONAL REPRESSOR YETL"/>
    <property type="match status" value="1"/>
</dbReference>
<accession>A0A0E3ZHN7</accession>
<keyword evidence="1" id="KW-0805">Transcription regulation</keyword>
<dbReference type="InterPro" id="IPR036388">
    <property type="entry name" value="WH-like_DNA-bd_sf"/>
</dbReference>
<dbReference type="AlphaFoldDB" id="A0A0E3ZHN7"/>
<keyword evidence="3" id="KW-0804">Transcription</keyword>
<evidence type="ECO:0000259" key="4">
    <source>
        <dbReference type="PROSITE" id="PS50995"/>
    </source>
</evidence>
<sequence>MKIEDEIKQSVFKSEYQKAYINLIYTSGYLQQAQSALFKPFGVTLPQYNILRILRGQHPKPATISLLIERMLDKTSNASRIVDKLEAKELVTRKQCPSDRRTVDVLITQKGLDLLEQMDGLEGGKGTGITNLTEDEATQLNALLDKIRNNNNHNQ</sequence>
<name>A0A0E3ZHN7_9BACT</name>
<dbReference type="GO" id="GO:0003700">
    <property type="term" value="F:DNA-binding transcription factor activity"/>
    <property type="evidence" value="ECO:0007669"/>
    <property type="project" value="InterPro"/>
</dbReference>
<organism evidence="5 6">
    <name type="scientific">Pontibacter korlensis</name>
    <dbReference type="NCBI Taxonomy" id="400092"/>
    <lineage>
        <taxon>Bacteria</taxon>
        <taxon>Pseudomonadati</taxon>
        <taxon>Bacteroidota</taxon>
        <taxon>Cytophagia</taxon>
        <taxon>Cytophagales</taxon>
        <taxon>Hymenobacteraceae</taxon>
        <taxon>Pontibacter</taxon>
    </lineage>
</organism>
<dbReference type="GO" id="GO:0006950">
    <property type="term" value="P:response to stress"/>
    <property type="evidence" value="ECO:0007669"/>
    <property type="project" value="TreeGrafter"/>
</dbReference>
<dbReference type="SMART" id="SM00347">
    <property type="entry name" value="HTH_MARR"/>
    <property type="match status" value="1"/>
</dbReference>
<dbReference type="HOGENOM" id="CLU_083287_27_2_10"/>
<keyword evidence="2" id="KW-0238">DNA-binding</keyword>
<dbReference type="Proteomes" id="UP000033109">
    <property type="component" value="Chromosome"/>
</dbReference>
<dbReference type="RefSeq" id="WP_046314366.1">
    <property type="nucleotide sequence ID" value="NZ_CBCSCY010000033.1"/>
</dbReference>
<dbReference type="InterPro" id="IPR000835">
    <property type="entry name" value="HTH_MarR-typ"/>
</dbReference>
<dbReference type="InterPro" id="IPR039422">
    <property type="entry name" value="MarR/SlyA-like"/>
</dbReference>
<dbReference type="InterPro" id="IPR023187">
    <property type="entry name" value="Tscrpt_reg_MarR-type_CS"/>
</dbReference>
<evidence type="ECO:0000256" key="2">
    <source>
        <dbReference type="ARBA" id="ARBA00023125"/>
    </source>
</evidence>
<dbReference type="PRINTS" id="PR00598">
    <property type="entry name" value="HTHMARR"/>
</dbReference>
<reference evidence="5 6" key="1">
    <citation type="journal article" date="2015" name="Sci. Rep.">
        <title>Unraveling adaptation of Pontibacter korlensis to radiation and infertility in desert through complete genome and comparative transcriptomic analysis.</title>
        <authorList>
            <person name="Dai J."/>
            <person name="Dai W."/>
            <person name="Qiu C."/>
            <person name="Yang Z."/>
            <person name="Zhang Y."/>
            <person name="Zhou M."/>
            <person name="Zhang L."/>
            <person name="Fang C."/>
            <person name="Gao Q."/>
            <person name="Yang Q."/>
            <person name="Li X."/>
            <person name="Wang Z."/>
            <person name="Wang Z."/>
            <person name="Jia Z."/>
            <person name="Chen X."/>
        </authorList>
    </citation>
    <scope>NUCLEOTIDE SEQUENCE [LARGE SCALE GENOMIC DNA]</scope>
    <source>
        <strain evidence="5 6">X14-1T</strain>
    </source>
</reference>
<evidence type="ECO:0000313" key="6">
    <source>
        <dbReference type="Proteomes" id="UP000033109"/>
    </source>
</evidence>
<dbReference type="PROSITE" id="PS01117">
    <property type="entry name" value="HTH_MARR_1"/>
    <property type="match status" value="1"/>
</dbReference>
<dbReference type="PANTHER" id="PTHR33164">
    <property type="entry name" value="TRANSCRIPTIONAL REGULATOR, MARR FAMILY"/>
    <property type="match status" value="1"/>
</dbReference>
<evidence type="ECO:0000256" key="1">
    <source>
        <dbReference type="ARBA" id="ARBA00023015"/>
    </source>
</evidence>
<evidence type="ECO:0000256" key="3">
    <source>
        <dbReference type="ARBA" id="ARBA00023163"/>
    </source>
</evidence>
<dbReference type="PROSITE" id="PS50995">
    <property type="entry name" value="HTH_MARR_2"/>
    <property type="match status" value="1"/>
</dbReference>
<evidence type="ECO:0000313" key="5">
    <source>
        <dbReference type="EMBL" id="AKD05645.1"/>
    </source>
</evidence>
<dbReference type="PATRIC" id="fig|400092.3.peg.2351"/>
<dbReference type="Pfam" id="PF01047">
    <property type="entry name" value="MarR"/>
    <property type="match status" value="1"/>
</dbReference>
<proteinExistence type="predicted"/>
<dbReference type="SUPFAM" id="SSF46785">
    <property type="entry name" value="Winged helix' DNA-binding domain"/>
    <property type="match status" value="1"/>
</dbReference>
<dbReference type="EMBL" id="CP009621">
    <property type="protein sequence ID" value="AKD05645.1"/>
    <property type="molecule type" value="Genomic_DNA"/>
</dbReference>
<gene>
    <name evidence="5" type="ORF">PKOR_10760</name>
</gene>
<keyword evidence="6" id="KW-1185">Reference proteome</keyword>
<dbReference type="KEGG" id="pko:PKOR_10760"/>